<evidence type="ECO:0000256" key="4">
    <source>
        <dbReference type="ARBA" id="ARBA00022741"/>
    </source>
</evidence>
<proteinExistence type="inferred from homology"/>
<dbReference type="PANTHER" id="PTHR43766">
    <property type="entry name" value="TRYPTOPHAN--TRNA LIGASE, MITOCHONDRIAL"/>
    <property type="match status" value="1"/>
</dbReference>
<dbReference type="OrthoDB" id="9801042at2"/>
<dbReference type="RefSeq" id="WP_079642475.1">
    <property type="nucleotide sequence ID" value="NZ_FUZF01000004.1"/>
</dbReference>
<dbReference type="InterPro" id="IPR050203">
    <property type="entry name" value="Trp-tRNA_synthetase"/>
</dbReference>
<dbReference type="InterPro" id="IPR002305">
    <property type="entry name" value="aa-tRNA-synth_Ic"/>
</dbReference>
<evidence type="ECO:0000256" key="10">
    <source>
        <dbReference type="RuleBase" id="RU363036"/>
    </source>
</evidence>
<dbReference type="AlphaFoldDB" id="A0A1T5CQE9"/>
<dbReference type="NCBIfam" id="TIGR00233">
    <property type="entry name" value="trpS"/>
    <property type="match status" value="1"/>
</dbReference>
<evidence type="ECO:0000256" key="3">
    <source>
        <dbReference type="ARBA" id="ARBA00022598"/>
    </source>
</evidence>
<dbReference type="Gene3D" id="3.40.50.620">
    <property type="entry name" value="HUPs"/>
    <property type="match status" value="1"/>
</dbReference>
<evidence type="ECO:0000256" key="9">
    <source>
        <dbReference type="NCBIfam" id="TIGR00233"/>
    </source>
</evidence>
<keyword evidence="4 10" id="KW-0547">Nucleotide-binding</keyword>
<evidence type="ECO:0000256" key="1">
    <source>
        <dbReference type="ARBA" id="ARBA00005594"/>
    </source>
</evidence>
<keyword evidence="12" id="KW-1185">Reference proteome</keyword>
<comment type="similarity">
    <text evidence="1 10">Belongs to the class-I aminoacyl-tRNA synthetase family.</text>
</comment>
<dbReference type="GO" id="GO:0005524">
    <property type="term" value="F:ATP binding"/>
    <property type="evidence" value="ECO:0007669"/>
    <property type="project" value="UniProtKB-KW"/>
</dbReference>
<sequence>METVVSGIRSTGKLHLGNYYGALSNFVKMQNDYNCFFFIADLHSLTTHPAPQDLQSTVRNVVIEYLAAGIDPEKSTIYVQSDVPEVAELYLYMNMNAYLGELERSTSFKDKVRSNPDNVNAGLLTYPVLMACDILLHHATKVPVGKDQEQHLEMTRTFGNRFNHLYKVDYFKEAFAFSYAQKLVKVPGLSGQGKMGKSNGEADCIYLSDTPEIIRKKIMRAVSDSGPTEPNQVKPESIQNLFDLMKVASSTDTLSHFDDLYNKCEIRYGDFKKQLAEDMVIATDPVRSRIEEISKDEEYIKKALKFGADKASASAQKTLREVREIIGIKKLF</sequence>
<dbReference type="Proteomes" id="UP000190150">
    <property type="component" value="Unassembled WGS sequence"/>
</dbReference>
<evidence type="ECO:0000313" key="12">
    <source>
        <dbReference type="Proteomes" id="UP000190150"/>
    </source>
</evidence>
<dbReference type="Pfam" id="PF00579">
    <property type="entry name" value="tRNA-synt_1b"/>
    <property type="match status" value="1"/>
</dbReference>
<dbReference type="Gene3D" id="1.10.240.10">
    <property type="entry name" value="Tyrosyl-Transfer RNA Synthetase"/>
    <property type="match status" value="1"/>
</dbReference>
<dbReference type="PANTHER" id="PTHR43766:SF1">
    <property type="entry name" value="TRYPTOPHAN--TRNA LIGASE, MITOCHONDRIAL"/>
    <property type="match status" value="1"/>
</dbReference>
<evidence type="ECO:0000256" key="8">
    <source>
        <dbReference type="ARBA" id="ARBA00049929"/>
    </source>
</evidence>
<evidence type="ECO:0000256" key="6">
    <source>
        <dbReference type="ARBA" id="ARBA00022917"/>
    </source>
</evidence>
<dbReference type="STRING" id="1513896.SAMN05660841_01511"/>
<dbReference type="PRINTS" id="PR01039">
    <property type="entry name" value="TRNASYNTHTRP"/>
</dbReference>
<dbReference type="InterPro" id="IPR002306">
    <property type="entry name" value="Trp-tRNA-ligase"/>
</dbReference>
<dbReference type="FunFam" id="1.10.240.10:FF:000005">
    <property type="entry name" value="Tryptophan--tRNA ligase"/>
    <property type="match status" value="1"/>
</dbReference>
<evidence type="ECO:0000256" key="5">
    <source>
        <dbReference type="ARBA" id="ARBA00022840"/>
    </source>
</evidence>
<comment type="catalytic activity">
    <reaction evidence="8">
        <text>tRNA(Trp) + L-tryptophan + ATP = L-tryptophyl-tRNA(Trp) + AMP + diphosphate + H(+)</text>
        <dbReference type="Rhea" id="RHEA:24080"/>
        <dbReference type="Rhea" id="RHEA-COMP:9671"/>
        <dbReference type="Rhea" id="RHEA-COMP:9705"/>
        <dbReference type="ChEBI" id="CHEBI:15378"/>
        <dbReference type="ChEBI" id="CHEBI:30616"/>
        <dbReference type="ChEBI" id="CHEBI:33019"/>
        <dbReference type="ChEBI" id="CHEBI:57912"/>
        <dbReference type="ChEBI" id="CHEBI:78442"/>
        <dbReference type="ChEBI" id="CHEBI:78535"/>
        <dbReference type="ChEBI" id="CHEBI:456215"/>
        <dbReference type="EC" id="6.1.1.2"/>
    </reaction>
</comment>
<dbReference type="CDD" id="cd00806">
    <property type="entry name" value="TrpRS_core"/>
    <property type="match status" value="1"/>
</dbReference>
<evidence type="ECO:0000256" key="7">
    <source>
        <dbReference type="ARBA" id="ARBA00023146"/>
    </source>
</evidence>
<evidence type="ECO:0000256" key="2">
    <source>
        <dbReference type="ARBA" id="ARBA00013161"/>
    </source>
</evidence>
<dbReference type="GO" id="GO:0005829">
    <property type="term" value="C:cytosol"/>
    <property type="evidence" value="ECO:0007669"/>
    <property type="project" value="TreeGrafter"/>
</dbReference>
<protein>
    <recommendedName>
        <fullName evidence="2 9">Tryptophan--tRNA ligase</fullName>
        <ecNumber evidence="2 9">6.1.1.2</ecNumber>
    </recommendedName>
</protein>
<accession>A0A1T5CQE9</accession>
<evidence type="ECO:0000313" key="11">
    <source>
        <dbReference type="EMBL" id="SKB61543.1"/>
    </source>
</evidence>
<dbReference type="EMBL" id="FUZF01000004">
    <property type="protein sequence ID" value="SKB61543.1"/>
    <property type="molecule type" value="Genomic_DNA"/>
</dbReference>
<keyword evidence="5 10" id="KW-0067">ATP-binding</keyword>
<keyword evidence="6 10" id="KW-0648">Protein biosynthesis</keyword>
<dbReference type="SUPFAM" id="SSF52374">
    <property type="entry name" value="Nucleotidylyl transferase"/>
    <property type="match status" value="1"/>
</dbReference>
<dbReference type="GO" id="GO:0006436">
    <property type="term" value="P:tryptophanyl-tRNA aminoacylation"/>
    <property type="evidence" value="ECO:0007669"/>
    <property type="project" value="UniProtKB-UniRule"/>
</dbReference>
<keyword evidence="7 10" id="KW-0030">Aminoacyl-tRNA synthetase</keyword>
<keyword evidence="3 10" id="KW-0436">Ligase</keyword>
<dbReference type="EC" id="6.1.1.2" evidence="2 9"/>
<gene>
    <name evidence="11" type="ORF">SAMN05660841_01511</name>
</gene>
<dbReference type="InterPro" id="IPR014729">
    <property type="entry name" value="Rossmann-like_a/b/a_fold"/>
</dbReference>
<organism evidence="11 12">
    <name type="scientific">Sphingobacterium nematocida</name>
    <dbReference type="NCBI Taxonomy" id="1513896"/>
    <lineage>
        <taxon>Bacteria</taxon>
        <taxon>Pseudomonadati</taxon>
        <taxon>Bacteroidota</taxon>
        <taxon>Sphingobacteriia</taxon>
        <taxon>Sphingobacteriales</taxon>
        <taxon>Sphingobacteriaceae</taxon>
        <taxon>Sphingobacterium</taxon>
    </lineage>
</organism>
<dbReference type="GO" id="GO:0004830">
    <property type="term" value="F:tryptophan-tRNA ligase activity"/>
    <property type="evidence" value="ECO:0007669"/>
    <property type="project" value="UniProtKB-UniRule"/>
</dbReference>
<name>A0A1T5CQE9_9SPHI</name>
<reference evidence="12" key="1">
    <citation type="submission" date="2017-02" db="EMBL/GenBank/DDBJ databases">
        <authorList>
            <person name="Varghese N."/>
            <person name="Submissions S."/>
        </authorList>
    </citation>
    <scope>NUCLEOTIDE SEQUENCE [LARGE SCALE GENOMIC DNA]</scope>
    <source>
        <strain evidence="12">DSM 24091</strain>
    </source>
</reference>